<keyword evidence="2" id="KW-0238">DNA-binding</keyword>
<name>A0A7C2C160_9DEIN</name>
<comment type="caution">
    <text evidence="2">The sequence shown here is derived from an EMBL/GenBank/DDBJ whole genome shotgun (WGS) entry which is preliminary data.</text>
</comment>
<reference evidence="2" key="1">
    <citation type="journal article" date="2020" name="mSystems">
        <title>Genome- and Community-Level Interaction Insights into Carbon Utilization and Element Cycling Functions of Hydrothermarchaeota in Hydrothermal Sediment.</title>
        <authorList>
            <person name="Zhou Z."/>
            <person name="Liu Y."/>
            <person name="Xu W."/>
            <person name="Pan J."/>
            <person name="Luo Z.H."/>
            <person name="Li M."/>
        </authorList>
    </citation>
    <scope>NUCLEOTIDE SEQUENCE [LARGE SCALE GENOMIC DNA]</scope>
    <source>
        <strain evidence="2">SpSt-246</strain>
    </source>
</reference>
<dbReference type="Pfam" id="PF12728">
    <property type="entry name" value="HTH_17"/>
    <property type="match status" value="1"/>
</dbReference>
<dbReference type="EMBL" id="DSKL01000030">
    <property type="protein sequence ID" value="HEH81554.1"/>
    <property type="molecule type" value="Genomic_DNA"/>
</dbReference>
<sequence length="67" mass="7687">MTRLLTTEEVAQLLRKSTLWVRRQIRAGALRAVRVGREYRVREEDLALFLGFNSDISVPIDQSGEAK</sequence>
<gene>
    <name evidence="2" type="ORF">ENP73_00735</name>
</gene>
<evidence type="ECO:0000313" key="2">
    <source>
        <dbReference type="EMBL" id="HEH81554.1"/>
    </source>
</evidence>
<organism evidence="2">
    <name type="scientific">Thermus islandicus</name>
    <dbReference type="NCBI Taxonomy" id="540988"/>
    <lineage>
        <taxon>Bacteria</taxon>
        <taxon>Thermotogati</taxon>
        <taxon>Deinococcota</taxon>
        <taxon>Deinococci</taxon>
        <taxon>Thermales</taxon>
        <taxon>Thermaceae</taxon>
        <taxon>Thermus</taxon>
    </lineage>
</organism>
<dbReference type="InterPro" id="IPR041657">
    <property type="entry name" value="HTH_17"/>
</dbReference>
<dbReference type="SUPFAM" id="SSF46955">
    <property type="entry name" value="Putative DNA-binding domain"/>
    <property type="match status" value="1"/>
</dbReference>
<dbReference type="InterPro" id="IPR009061">
    <property type="entry name" value="DNA-bd_dom_put_sf"/>
</dbReference>
<dbReference type="AlphaFoldDB" id="A0A7C2C160"/>
<feature type="domain" description="Helix-turn-helix" evidence="1">
    <location>
        <begin position="4"/>
        <end position="50"/>
    </location>
</feature>
<evidence type="ECO:0000259" key="1">
    <source>
        <dbReference type="Pfam" id="PF12728"/>
    </source>
</evidence>
<accession>A0A7C2C160</accession>
<proteinExistence type="predicted"/>
<dbReference type="NCBIfam" id="TIGR01764">
    <property type="entry name" value="excise"/>
    <property type="match status" value="1"/>
</dbReference>
<dbReference type="GO" id="GO:0003677">
    <property type="term" value="F:DNA binding"/>
    <property type="evidence" value="ECO:0007669"/>
    <property type="project" value="UniProtKB-KW"/>
</dbReference>
<dbReference type="InterPro" id="IPR010093">
    <property type="entry name" value="SinI_DNA-bd"/>
</dbReference>
<protein>
    <submittedName>
        <fullName evidence="2">DNA-binding protein</fullName>
    </submittedName>
</protein>